<name>A0A383EWD5_9ZZZZ</name>
<dbReference type="SUPFAM" id="SSF49344">
    <property type="entry name" value="CBD9-like"/>
    <property type="match status" value="1"/>
</dbReference>
<reference evidence="1" key="1">
    <citation type="submission" date="2018-05" db="EMBL/GenBank/DDBJ databases">
        <authorList>
            <person name="Lanie J.A."/>
            <person name="Ng W.-L."/>
            <person name="Kazmierczak K.M."/>
            <person name="Andrzejewski T.M."/>
            <person name="Davidsen T.M."/>
            <person name="Wayne K.J."/>
            <person name="Tettelin H."/>
            <person name="Glass J.I."/>
            <person name="Rusch D."/>
            <person name="Podicherti R."/>
            <person name="Tsui H.-C.T."/>
            <person name="Winkler M.E."/>
        </authorList>
    </citation>
    <scope>NUCLEOTIDE SEQUENCE</scope>
</reference>
<protein>
    <submittedName>
        <fullName evidence="1">Uncharacterized protein</fullName>
    </submittedName>
</protein>
<dbReference type="EMBL" id="UINC01229318">
    <property type="protein sequence ID" value="SVE60979.1"/>
    <property type="molecule type" value="Genomic_DNA"/>
</dbReference>
<feature type="non-terminal residue" evidence="1">
    <location>
        <position position="203"/>
    </location>
</feature>
<gene>
    <name evidence="1" type="ORF">METZ01_LOCUS513833</name>
</gene>
<dbReference type="Gene3D" id="2.60.40.1190">
    <property type="match status" value="1"/>
</dbReference>
<dbReference type="AlphaFoldDB" id="A0A383EWD5"/>
<sequence length="203" mass="22372">MCTLVRSLRRLSTQTRLIVVSIILVFDFANASGSLPINVPEQSIDESRLMIDGGLDESVWAGLPRLGDLVVVAPDTFEKTRFNTQPRMFNMTEGLYIGADGAQPVASLLPRLSSRDANVSRDSVNFFLDPSGKGFYGYYFGVNHGGTLSDGTLFPEHQFSPLWDGPWRRATSPTDTGIGEALKSILTDDQFCATIEIKIMYLN</sequence>
<accession>A0A383EWD5</accession>
<proteinExistence type="predicted"/>
<evidence type="ECO:0000313" key="1">
    <source>
        <dbReference type="EMBL" id="SVE60979.1"/>
    </source>
</evidence>
<organism evidence="1">
    <name type="scientific">marine metagenome</name>
    <dbReference type="NCBI Taxonomy" id="408172"/>
    <lineage>
        <taxon>unclassified sequences</taxon>
        <taxon>metagenomes</taxon>
        <taxon>ecological metagenomes</taxon>
    </lineage>
</organism>